<feature type="transmembrane region" description="Helical" evidence="2">
    <location>
        <begin position="105"/>
        <end position="127"/>
    </location>
</feature>
<feature type="compositionally biased region" description="Acidic residues" evidence="1">
    <location>
        <begin position="22"/>
        <end position="38"/>
    </location>
</feature>
<feature type="transmembrane region" description="Helical" evidence="2">
    <location>
        <begin position="139"/>
        <end position="162"/>
    </location>
</feature>
<dbReference type="AlphaFoldDB" id="A0A7E4VKZ8"/>
<evidence type="ECO:0000313" key="3">
    <source>
        <dbReference type="Proteomes" id="UP000492821"/>
    </source>
</evidence>
<proteinExistence type="predicted"/>
<dbReference type="Proteomes" id="UP000492821">
    <property type="component" value="Unassembled WGS sequence"/>
</dbReference>
<evidence type="ECO:0000256" key="1">
    <source>
        <dbReference type="SAM" id="MobiDB-lite"/>
    </source>
</evidence>
<protein>
    <submittedName>
        <fullName evidence="4">MARVEL domain-containing protein</fullName>
    </submittedName>
</protein>
<dbReference type="PANTHER" id="PTHR34851:SF3">
    <property type="entry name" value="MARVEL DOMAIN-CONTAINING PROTEIN"/>
    <property type="match status" value="1"/>
</dbReference>
<reference evidence="4" key="2">
    <citation type="submission" date="2020-10" db="UniProtKB">
        <authorList>
            <consortium name="WormBaseParasite"/>
        </authorList>
    </citation>
    <scope>IDENTIFICATION</scope>
</reference>
<name>A0A7E4VKZ8_PANRE</name>
<keyword evidence="2" id="KW-1133">Transmembrane helix</keyword>
<accession>A0A7E4VKZ8</accession>
<organism evidence="3 4">
    <name type="scientific">Panagrellus redivivus</name>
    <name type="common">Microworm</name>
    <dbReference type="NCBI Taxonomy" id="6233"/>
    <lineage>
        <taxon>Eukaryota</taxon>
        <taxon>Metazoa</taxon>
        <taxon>Ecdysozoa</taxon>
        <taxon>Nematoda</taxon>
        <taxon>Chromadorea</taxon>
        <taxon>Rhabditida</taxon>
        <taxon>Tylenchina</taxon>
        <taxon>Panagrolaimomorpha</taxon>
        <taxon>Panagrolaimoidea</taxon>
        <taxon>Panagrolaimidae</taxon>
        <taxon>Panagrellus</taxon>
    </lineage>
</organism>
<keyword evidence="2" id="KW-0472">Membrane</keyword>
<feature type="region of interest" description="Disordered" evidence="1">
    <location>
        <begin position="1"/>
        <end position="49"/>
    </location>
</feature>
<keyword evidence="2" id="KW-0812">Transmembrane</keyword>
<dbReference type="WBParaSite" id="Pan_g21421.t1">
    <property type="protein sequence ID" value="Pan_g21421.t1"/>
    <property type="gene ID" value="Pan_g21421"/>
</dbReference>
<evidence type="ECO:0000313" key="4">
    <source>
        <dbReference type="WBParaSite" id="Pan_g21421.t1"/>
    </source>
</evidence>
<keyword evidence="3" id="KW-1185">Reference proteome</keyword>
<feature type="transmembrane region" description="Helical" evidence="2">
    <location>
        <begin position="209"/>
        <end position="234"/>
    </location>
</feature>
<dbReference type="PANTHER" id="PTHR34851">
    <property type="entry name" value="PROTEIN CBG05235-RELATED"/>
    <property type="match status" value="1"/>
</dbReference>
<sequence length="278" mass="30711">MVKLEGEDGDDGSTAEKGDCNGDGDGEDEGVDIEETTDPAEASRQPLIDGKSATHDEDAEYTHNFMLFCWRRPILKSAKTVCFLSCASFAANLLSLFLAGSQTSLHLAIELLVLITEFLCLLLLMYSLAHRAPKCMWPYLIFGAVWNVFLVLLWLLCLAELFKGAHFSFRVSHALSQVFLPSAIGPQRRRYRPQPIPTPTDSLWTAMSMLIGLGATIAVNFWFLHIIVLAYYYLRSKQNRQASTSSRALGWTAPSPPATPTPVNVEPVKVGNGNVVFL</sequence>
<evidence type="ECO:0000256" key="2">
    <source>
        <dbReference type="SAM" id="Phobius"/>
    </source>
</evidence>
<reference evidence="3" key="1">
    <citation type="journal article" date="2013" name="Genetics">
        <title>The draft genome and transcriptome of Panagrellus redivivus are shaped by the harsh demands of a free-living lifestyle.</title>
        <authorList>
            <person name="Srinivasan J."/>
            <person name="Dillman A.R."/>
            <person name="Macchietto M.G."/>
            <person name="Heikkinen L."/>
            <person name="Lakso M."/>
            <person name="Fracchia K.M."/>
            <person name="Antoshechkin I."/>
            <person name="Mortazavi A."/>
            <person name="Wong G."/>
            <person name="Sternberg P.W."/>
        </authorList>
    </citation>
    <scope>NUCLEOTIDE SEQUENCE [LARGE SCALE GENOMIC DNA]</scope>
    <source>
        <strain evidence="3">MT8872</strain>
    </source>
</reference>
<feature type="transmembrane region" description="Helical" evidence="2">
    <location>
        <begin position="81"/>
        <end position="99"/>
    </location>
</feature>